<name>N9PS98_9GAMM</name>
<accession>N9PS98</accession>
<comment type="caution">
    <text evidence="1">The sequence shown here is derived from an EMBL/GenBank/DDBJ whole genome shotgun (WGS) entry which is preliminary data.</text>
</comment>
<dbReference type="RefSeq" id="WP_005269889.1">
    <property type="nucleotide sequence ID" value="NZ_KB850193.1"/>
</dbReference>
<proteinExistence type="predicted"/>
<dbReference type="AlphaFoldDB" id="N9PS98"/>
<gene>
    <name evidence="1" type="ORF">F889_00490</name>
</gene>
<protein>
    <submittedName>
        <fullName evidence="1">Uncharacterized protein</fullName>
    </submittedName>
</protein>
<organism evidence="1 2">
    <name type="scientific">Acinetobacter colistiniresistens</name>
    <dbReference type="NCBI Taxonomy" id="280145"/>
    <lineage>
        <taxon>Bacteria</taxon>
        <taxon>Pseudomonadati</taxon>
        <taxon>Pseudomonadota</taxon>
        <taxon>Gammaproteobacteria</taxon>
        <taxon>Moraxellales</taxon>
        <taxon>Moraxellaceae</taxon>
        <taxon>Acinetobacter</taxon>
    </lineage>
</organism>
<evidence type="ECO:0000313" key="1">
    <source>
        <dbReference type="EMBL" id="ENX36328.1"/>
    </source>
</evidence>
<sequence>MCKGNAVSSSLEAMQGISNAVTADATAKGNAKTVQSMARLNASKLKEQGRKNASSARAAAAENGLDVNVGVPTIFEDEILGDAAYNASMTMQDANNQAKQIRRQGAMQRNNYGLQAASSVVDTFGQVYGWK</sequence>
<reference evidence="1 2" key="1">
    <citation type="submission" date="2013-02" db="EMBL/GenBank/DDBJ databases">
        <title>The Genome Sequence of Acinetobacter sp. NIPH 1859.</title>
        <authorList>
            <consortium name="The Broad Institute Genome Sequencing Platform"/>
            <consortium name="The Broad Institute Genome Sequencing Center for Infectious Disease"/>
            <person name="Cerqueira G."/>
            <person name="Feldgarden M."/>
            <person name="Courvalin P."/>
            <person name="Perichon B."/>
            <person name="Grillot-Courvalin C."/>
            <person name="Clermont D."/>
            <person name="Rocha E."/>
            <person name="Yoon E.-J."/>
            <person name="Nemec A."/>
            <person name="Walker B."/>
            <person name="Young S.K."/>
            <person name="Zeng Q."/>
            <person name="Gargeya S."/>
            <person name="Fitzgerald M."/>
            <person name="Haas B."/>
            <person name="Abouelleil A."/>
            <person name="Alvarado L."/>
            <person name="Arachchi H.M."/>
            <person name="Berlin A.M."/>
            <person name="Chapman S.B."/>
            <person name="Dewar J."/>
            <person name="Goldberg J."/>
            <person name="Griggs A."/>
            <person name="Gujja S."/>
            <person name="Hansen M."/>
            <person name="Howarth C."/>
            <person name="Imamovic A."/>
            <person name="Larimer J."/>
            <person name="McCowan C."/>
            <person name="Murphy C."/>
            <person name="Neiman D."/>
            <person name="Pearson M."/>
            <person name="Priest M."/>
            <person name="Roberts A."/>
            <person name="Saif S."/>
            <person name="Shea T."/>
            <person name="Sisk P."/>
            <person name="Sykes S."/>
            <person name="Wortman J."/>
            <person name="Nusbaum C."/>
            <person name="Birren B."/>
        </authorList>
    </citation>
    <scope>NUCLEOTIDE SEQUENCE [LARGE SCALE GENOMIC DNA]</scope>
    <source>
        <strain evidence="1 2">NIPH 1859</strain>
    </source>
</reference>
<dbReference type="OrthoDB" id="6710905at2"/>
<dbReference type="HOGENOM" id="CLU_1912552_0_0_6"/>
<keyword evidence="2" id="KW-1185">Reference proteome</keyword>
<evidence type="ECO:0000313" key="2">
    <source>
        <dbReference type="Proteomes" id="UP000013009"/>
    </source>
</evidence>
<dbReference type="Proteomes" id="UP000013009">
    <property type="component" value="Unassembled WGS sequence"/>
</dbReference>
<dbReference type="EMBL" id="APRZ01000006">
    <property type="protein sequence ID" value="ENX36328.1"/>
    <property type="molecule type" value="Genomic_DNA"/>
</dbReference>
<dbReference type="PATRIC" id="fig|1217695.3.peg.474"/>